<keyword evidence="2" id="KW-1133">Transmembrane helix</keyword>
<dbReference type="InterPro" id="IPR006143">
    <property type="entry name" value="RND_pump_MFP"/>
</dbReference>
<evidence type="ECO:0000313" key="5">
    <source>
        <dbReference type="EMBL" id="URN94808.1"/>
    </source>
</evidence>
<dbReference type="EMBL" id="CP097899">
    <property type="protein sequence ID" value="URN94808.1"/>
    <property type="molecule type" value="Genomic_DNA"/>
</dbReference>
<sequence>MKRKKIIWTTLIIIALIVIAVVLYSRQINNNQEVTVSSAEEGLIIETLYANGKLEPIERKNYFATLSGQVEELLVSKGDMIEVGQVLLRMNIEQYEEQIKLEMVNQQIIVAQRTQVEEEYKQRFKEQKRIDPEGYIAPLDVAQFDLQVERSQLLIDSYNKQIAQREVVATSAGLVSELHVQQGEYIVQGSPLLLVEDVSSYQVKAYISEIEANKVSEGMEVSILGDSFSQIYDGQIQYISAFATMQGSSTDASVEMLITLDGEQLGLRSGYNATVEISLDDEPRLLVPIEAVFYQLDQAYIYQVIEGIANQVAVTTGKENDTHIEITTGIQEGDVIVIEGMTSLKDGIKVTVK</sequence>
<dbReference type="Proteomes" id="UP001056756">
    <property type="component" value="Chromosome"/>
</dbReference>
<evidence type="ECO:0000259" key="4">
    <source>
        <dbReference type="Pfam" id="PF25990"/>
    </source>
</evidence>
<dbReference type="GO" id="GO:1990281">
    <property type="term" value="C:efflux pump complex"/>
    <property type="evidence" value="ECO:0007669"/>
    <property type="project" value="TreeGrafter"/>
</dbReference>
<dbReference type="Pfam" id="PF25990">
    <property type="entry name" value="Beta-barrel_YknX"/>
    <property type="match status" value="1"/>
</dbReference>
<comment type="similarity">
    <text evidence="1">Belongs to the membrane fusion protein (MFP) (TC 8.A.1) family.</text>
</comment>
<keyword evidence="2" id="KW-0812">Transmembrane</keyword>
<keyword evidence="2" id="KW-0472">Membrane</keyword>
<dbReference type="PANTHER" id="PTHR30469">
    <property type="entry name" value="MULTIDRUG RESISTANCE PROTEIN MDTA"/>
    <property type="match status" value="1"/>
</dbReference>
<dbReference type="KEGG" id="plig:NAG76_00675"/>
<dbReference type="InterPro" id="IPR058636">
    <property type="entry name" value="Beta-barrel_YknX"/>
</dbReference>
<dbReference type="GO" id="GO:0015562">
    <property type="term" value="F:efflux transmembrane transporter activity"/>
    <property type="evidence" value="ECO:0007669"/>
    <property type="project" value="TreeGrafter"/>
</dbReference>
<dbReference type="Gene3D" id="2.40.50.100">
    <property type="match status" value="2"/>
</dbReference>
<evidence type="ECO:0000259" key="3">
    <source>
        <dbReference type="Pfam" id="PF25989"/>
    </source>
</evidence>
<dbReference type="NCBIfam" id="TIGR01730">
    <property type="entry name" value="RND_mfp"/>
    <property type="match status" value="1"/>
</dbReference>
<feature type="domain" description="YknX-like beta-barrel" evidence="4">
    <location>
        <begin position="201"/>
        <end position="277"/>
    </location>
</feature>
<dbReference type="Pfam" id="PF25989">
    <property type="entry name" value="YknX_C"/>
    <property type="match status" value="1"/>
</dbReference>
<dbReference type="Gene3D" id="2.40.420.20">
    <property type="match status" value="1"/>
</dbReference>
<organism evidence="5 6">
    <name type="scientific">Candidatus Pristimantibacillus lignocellulolyticus</name>
    <dbReference type="NCBI Taxonomy" id="2994561"/>
    <lineage>
        <taxon>Bacteria</taxon>
        <taxon>Bacillati</taxon>
        <taxon>Bacillota</taxon>
        <taxon>Bacilli</taxon>
        <taxon>Bacillales</taxon>
        <taxon>Paenibacillaceae</taxon>
        <taxon>Candidatus Pristimantibacillus</taxon>
    </lineage>
</organism>
<proteinExistence type="inferred from homology"/>
<dbReference type="Gene3D" id="2.40.30.170">
    <property type="match status" value="1"/>
</dbReference>
<feature type="domain" description="YknX-like C-terminal permuted SH3-like" evidence="3">
    <location>
        <begin position="286"/>
        <end position="352"/>
    </location>
</feature>
<protein>
    <submittedName>
        <fullName evidence="5">Efflux RND transporter periplasmic adaptor subunit</fullName>
    </submittedName>
</protein>
<dbReference type="AlphaFoldDB" id="A0A9J6ZG11"/>
<dbReference type="PANTHER" id="PTHR30469:SF15">
    <property type="entry name" value="HLYD FAMILY OF SECRETION PROTEINS"/>
    <property type="match status" value="1"/>
</dbReference>
<accession>A0A9J6ZG11</accession>
<evidence type="ECO:0000313" key="6">
    <source>
        <dbReference type="Proteomes" id="UP001056756"/>
    </source>
</evidence>
<reference evidence="5" key="1">
    <citation type="submission" date="2022-05" db="EMBL/GenBank/DDBJ databases">
        <title>Novel bacterial taxa in a minimal lignocellulolytic consortium and its capacity to transform plastics disclosed by genome-resolved metagenomics.</title>
        <authorList>
            <person name="Rodriguez C.A.D."/>
            <person name="Diaz-Garcia L."/>
            <person name="Herrera K."/>
            <person name="Tarazona N.A."/>
            <person name="Sproer C."/>
            <person name="Overmann J."/>
            <person name="Jimenez D.J."/>
        </authorList>
    </citation>
    <scope>NUCLEOTIDE SEQUENCE</scope>
    <source>
        <strain evidence="5">MAG5</strain>
    </source>
</reference>
<dbReference type="SUPFAM" id="SSF111369">
    <property type="entry name" value="HlyD-like secretion proteins"/>
    <property type="match status" value="1"/>
</dbReference>
<feature type="transmembrane region" description="Helical" evidence="2">
    <location>
        <begin position="7"/>
        <end position="25"/>
    </location>
</feature>
<evidence type="ECO:0000256" key="1">
    <source>
        <dbReference type="ARBA" id="ARBA00009477"/>
    </source>
</evidence>
<gene>
    <name evidence="5" type="ORF">NAG76_00675</name>
</gene>
<evidence type="ECO:0000256" key="2">
    <source>
        <dbReference type="SAM" id="Phobius"/>
    </source>
</evidence>
<name>A0A9J6ZG11_9BACL</name>
<dbReference type="InterPro" id="IPR058637">
    <property type="entry name" value="YknX-like_C"/>
</dbReference>